<dbReference type="eggNOG" id="ENOG502RBEC">
    <property type="taxonomic scope" value="Eukaryota"/>
</dbReference>
<feature type="disulfide bond" evidence="7">
    <location>
        <begin position="124"/>
        <end position="137"/>
    </location>
</feature>
<reference evidence="10 11" key="1">
    <citation type="journal article" date="2011" name="Nature">
        <title>A high-resolution map of human evolutionary constraint using 29 mammals.</title>
        <authorList>
            <person name="Lindblad-Toh K."/>
            <person name="Garber M."/>
            <person name="Zuk O."/>
            <person name="Lin M.F."/>
            <person name="Parker B.J."/>
            <person name="Washietl S."/>
            <person name="Kheradpour P."/>
            <person name="Ernst J."/>
            <person name="Jordan G."/>
            <person name="Mauceli E."/>
            <person name="Ward L.D."/>
            <person name="Lowe C.B."/>
            <person name="Holloway A.K."/>
            <person name="Clamp M."/>
            <person name="Gnerre S."/>
            <person name="Alfoldi J."/>
            <person name="Beal K."/>
            <person name="Chang J."/>
            <person name="Clawson H."/>
            <person name="Cuff J."/>
            <person name="Di Palma F."/>
            <person name="Fitzgerald S."/>
            <person name="Flicek P."/>
            <person name="Guttman M."/>
            <person name="Hubisz M.J."/>
            <person name="Jaffe D.B."/>
            <person name="Jungreis I."/>
            <person name="Kent W.J."/>
            <person name="Kostka D."/>
            <person name="Lara M."/>
            <person name="Martins A.L."/>
            <person name="Massingham T."/>
            <person name="Moltke I."/>
            <person name="Raney B.J."/>
            <person name="Rasmussen M.D."/>
            <person name="Robinson J."/>
            <person name="Stark A."/>
            <person name="Vilella A.J."/>
            <person name="Wen J."/>
            <person name="Xie X."/>
            <person name="Zody M.C."/>
            <person name="Baldwin J."/>
            <person name="Bloom T."/>
            <person name="Chin C.W."/>
            <person name="Heiman D."/>
            <person name="Nicol R."/>
            <person name="Nusbaum C."/>
            <person name="Young S."/>
            <person name="Wilkinson J."/>
            <person name="Worley K.C."/>
            <person name="Kovar C.L."/>
            <person name="Muzny D.M."/>
            <person name="Gibbs R.A."/>
            <person name="Cree A."/>
            <person name="Dihn H.H."/>
            <person name="Fowler G."/>
            <person name="Jhangiani S."/>
            <person name="Joshi V."/>
            <person name="Lee S."/>
            <person name="Lewis L.R."/>
            <person name="Nazareth L.V."/>
            <person name="Okwuonu G."/>
            <person name="Santibanez J."/>
            <person name="Warren W.C."/>
            <person name="Mardis E.R."/>
            <person name="Weinstock G.M."/>
            <person name="Wilson R.K."/>
            <person name="Delehaunty K."/>
            <person name="Dooling D."/>
            <person name="Fronik C."/>
            <person name="Fulton L."/>
            <person name="Fulton B."/>
            <person name="Graves T."/>
            <person name="Minx P."/>
            <person name="Sodergren E."/>
            <person name="Birney E."/>
            <person name="Margulies E.H."/>
            <person name="Herrero J."/>
            <person name="Green E.D."/>
            <person name="Haussler D."/>
            <person name="Siepel A."/>
            <person name="Goldman N."/>
            <person name="Pollard K.S."/>
            <person name="Pedersen J.S."/>
            <person name="Lander E.S."/>
            <person name="Kellis M."/>
        </authorList>
    </citation>
    <scope>NUCLEOTIDE SEQUENCE [LARGE SCALE GENOMIC DNA]</scope>
</reference>
<reference evidence="10" key="2">
    <citation type="submission" date="2025-08" db="UniProtKB">
        <authorList>
            <consortium name="Ensembl"/>
        </authorList>
    </citation>
    <scope>IDENTIFICATION</scope>
</reference>
<dbReference type="GO" id="GO:0036462">
    <property type="term" value="P:TRAIL-activated apoptotic signaling pathway"/>
    <property type="evidence" value="ECO:0007669"/>
    <property type="project" value="TreeGrafter"/>
</dbReference>
<evidence type="ECO:0000256" key="6">
    <source>
        <dbReference type="ARBA" id="ARBA00023180"/>
    </source>
</evidence>
<dbReference type="GO" id="GO:0043065">
    <property type="term" value="P:positive regulation of apoptotic process"/>
    <property type="evidence" value="ECO:0007669"/>
    <property type="project" value="TreeGrafter"/>
</dbReference>
<dbReference type="Proteomes" id="UP000001074">
    <property type="component" value="Unassembled WGS sequence"/>
</dbReference>
<evidence type="ECO:0000256" key="3">
    <source>
        <dbReference type="ARBA" id="ARBA00023136"/>
    </source>
</evidence>
<feature type="disulfide bond" evidence="7">
    <location>
        <begin position="85"/>
        <end position="103"/>
    </location>
</feature>
<dbReference type="PROSITE" id="PS50050">
    <property type="entry name" value="TNFR_NGFR_2"/>
    <property type="match status" value="3"/>
</dbReference>
<evidence type="ECO:0000256" key="4">
    <source>
        <dbReference type="ARBA" id="ARBA00023157"/>
    </source>
</evidence>
<feature type="disulfide bond" evidence="7">
    <location>
        <begin position="64"/>
        <end position="79"/>
    </location>
</feature>
<keyword evidence="5" id="KW-0675">Receptor</keyword>
<feature type="disulfide bond" evidence="7">
    <location>
        <begin position="39"/>
        <end position="52"/>
    </location>
</feature>
<dbReference type="Ensembl" id="ENSMLUT00000023466.1">
    <property type="protein sequence ID" value="ENSMLUP00000019109.1"/>
    <property type="gene ID" value="ENSMLUG00000027580.1"/>
</dbReference>
<feature type="compositionally biased region" description="Low complexity" evidence="8">
    <location>
        <begin position="1"/>
        <end position="23"/>
    </location>
</feature>
<dbReference type="EMBL" id="AAPE02058725">
    <property type="status" value="NOT_ANNOTATED_CDS"/>
    <property type="molecule type" value="Genomic_DNA"/>
</dbReference>
<dbReference type="Gene3D" id="2.10.50.10">
    <property type="entry name" value="Tumor Necrosis Factor Receptor, subunit A, domain 2"/>
    <property type="match status" value="2"/>
</dbReference>
<comment type="caution">
    <text evidence="7">Lacks conserved residue(s) required for the propagation of feature annotation.</text>
</comment>
<sequence>SLQLTLSTSSNLSSEPSAANLSPGSRCGPGEYWSGRHCCQRCPAGRYVEEPCSSPHTRSECEVCDTGMYTEHANGLPSCLLCTTCREDQEMVSDCTPKRNRQCQCKTGEFYCDSEDCPESCYRCTRCPEGKVVLQTCNTTADTLC</sequence>
<keyword evidence="3" id="KW-0472">Membrane</keyword>
<dbReference type="InterPro" id="IPR052491">
    <property type="entry name" value="TNFRSF10"/>
</dbReference>
<feature type="disulfide bond" evidence="7">
    <location>
        <begin position="127"/>
        <end position="145"/>
    </location>
</feature>
<organism evidence="10 11">
    <name type="scientific">Myotis lucifugus</name>
    <name type="common">Little brown bat</name>
    <dbReference type="NCBI Taxonomy" id="59463"/>
    <lineage>
        <taxon>Eukaryota</taxon>
        <taxon>Metazoa</taxon>
        <taxon>Chordata</taxon>
        <taxon>Craniata</taxon>
        <taxon>Vertebrata</taxon>
        <taxon>Euteleostomi</taxon>
        <taxon>Mammalia</taxon>
        <taxon>Eutheria</taxon>
        <taxon>Laurasiatheria</taxon>
        <taxon>Chiroptera</taxon>
        <taxon>Yangochiroptera</taxon>
        <taxon>Vespertilionidae</taxon>
        <taxon>Myotis</taxon>
    </lineage>
</organism>
<feature type="disulfide bond" evidence="7">
    <location>
        <begin position="82"/>
        <end position="95"/>
    </location>
</feature>
<dbReference type="PANTHER" id="PTHR46330">
    <property type="entry name" value="TUMOR NECROSIS FACTOR RECEPTOR SUPERFAMILY MEMBER 10B"/>
    <property type="match status" value="1"/>
</dbReference>
<evidence type="ECO:0000313" key="10">
    <source>
        <dbReference type="Ensembl" id="ENSMLUP00000019109.1"/>
    </source>
</evidence>
<dbReference type="HOGENOM" id="CLU_130470_0_0_1"/>
<dbReference type="STRING" id="59463.ENSMLUP00000019109"/>
<evidence type="ECO:0000256" key="7">
    <source>
        <dbReference type="PROSITE-ProRule" id="PRU00206"/>
    </source>
</evidence>
<keyword evidence="11" id="KW-1185">Reference proteome</keyword>
<feature type="region of interest" description="Disordered" evidence="8">
    <location>
        <begin position="1"/>
        <end position="25"/>
    </location>
</feature>
<name>G1Q5X6_MYOLU</name>
<dbReference type="SUPFAM" id="SSF57586">
    <property type="entry name" value="TNF receptor-like"/>
    <property type="match status" value="2"/>
</dbReference>
<feature type="repeat" description="TNFR-Cys" evidence="7">
    <location>
        <begin position="63"/>
        <end position="103"/>
    </location>
</feature>
<accession>G1Q5X6</accession>
<evidence type="ECO:0000256" key="1">
    <source>
        <dbReference type="ARBA" id="ARBA00004370"/>
    </source>
</evidence>
<dbReference type="InParanoid" id="G1Q5X6"/>
<keyword evidence="2" id="KW-0677">Repeat</keyword>
<keyword evidence="6" id="KW-0325">Glycoprotein</keyword>
<keyword evidence="4 7" id="KW-1015">Disulfide bond</keyword>
<feature type="domain" description="TNFR-Cys" evidence="9">
    <location>
        <begin position="104"/>
        <end position="145"/>
    </location>
</feature>
<dbReference type="GeneTree" id="ENSGT00930000151070"/>
<dbReference type="InterPro" id="IPR001368">
    <property type="entry name" value="TNFR/NGFR_Cys_rich_reg"/>
</dbReference>
<protein>
    <recommendedName>
        <fullName evidence="9">TNFR-Cys domain-containing protein</fullName>
    </recommendedName>
</protein>
<dbReference type="AlphaFoldDB" id="G1Q5X6"/>
<proteinExistence type="predicted"/>
<feature type="repeat" description="TNFR-Cys" evidence="7">
    <location>
        <begin position="26"/>
        <end position="61"/>
    </location>
</feature>
<dbReference type="Pfam" id="PF00020">
    <property type="entry name" value="TNFR_c6"/>
    <property type="match status" value="2"/>
</dbReference>
<dbReference type="GO" id="GO:0005886">
    <property type="term" value="C:plasma membrane"/>
    <property type="evidence" value="ECO:0007669"/>
    <property type="project" value="TreeGrafter"/>
</dbReference>
<reference evidence="10" key="3">
    <citation type="submission" date="2025-09" db="UniProtKB">
        <authorList>
            <consortium name="Ensembl"/>
        </authorList>
    </citation>
    <scope>IDENTIFICATION</scope>
</reference>
<evidence type="ECO:0000256" key="2">
    <source>
        <dbReference type="ARBA" id="ARBA00022737"/>
    </source>
</evidence>
<evidence type="ECO:0000256" key="5">
    <source>
        <dbReference type="ARBA" id="ARBA00023170"/>
    </source>
</evidence>
<feature type="domain" description="TNFR-Cys" evidence="9">
    <location>
        <begin position="26"/>
        <end position="61"/>
    </location>
</feature>
<dbReference type="OMA" id="HTRSECE"/>
<dbReference type="GO" id="GO:0009986">
    <property type="term" value="C:cell surface"/>
    <property type="evidence" value="ECO:0007669"/>
    <property type="project" value="TreeGrafter"/>
</dbReference>
<feature type="repeat" description="TNFR-Cys" evidence="7">
    <location>
        <begin position="104"/>
        <end position="145"/>
    </location>
</feature>
<evidence type="ECO:0000259" key="9">
    <source>
        <dbReference type="PROSITE" id="PS50050"/>
    </source>
</evidence>
<dbReference type="FunCoup" id="G1Q5X6">
    <property type="interactions" value="31"/>
</dbReference>
<comment type="subcellular location">
    <subcellularLocation>
        <location evidence="1">Membrane</location>
    </subcellularLocation>
</comment>
<feature type="domain" description="TNFR-Cys" evidence="9">
    <location>
        <begin position="63"/>
        <end position="103"/>
    </location>
</feature>
<evidence type="ECO:0000256" key="8">
    <source>
        <dbReference type="SAM" id="MobiDB-lite"/>
    </source>
</evidence>
<dbReference type="SMART" id="SM00208">
    <property type="entry name" value="TNFR"/>
    <property type="match status" value="3"/>
</dbReference>
<evidence type="ECO:0000313" key="11">
    <source>
        <dbReference type="Proteomes" id="UP000001074"/>
    </source>
</evidence>
<dbReference type="PANTHER" id="PTHR46330:SF16">
    <property type="entry name" value="TUMOR NECROSIS FACTOR RECEPTOR SUPERFAMILY MEMBER 22"/>
    <property type="match status" value="1"/>
</dbReference>